<protein>
    <recommendedName>
        <fullName evidence="2">DUF4283 domain-containing protein</fullName>
    </recommendedName>
</protein>
<dbReference type="Pfam" id="PF14111">
    <property type="entry name" value="DUF4283"/>
    <property type="match status" value="1"/>
</dbReference>
<accession>A0AAV9DQK3</accession>
<name>A0AAV9DQK3_ACOCL</name>
<comment type="caution">
    <text evidence="3">The sequence shown here is derived from an EMBL/GenBank/DDBJ whole genome shotgun (WGS) entry which is preliminary data.</text>
</comment>
<evidence type="ECO:0000313" key="3">
    <source>
        <dbReference type="EMBL" id="KAK1303152.1"/>
    </source>
</evidence>
<reference evidence="3" key="1">
    <citation type="journal article" date="2023" name="Nat. Commun.">
        <title>Diploid and tetraploid genomes of Acorus and the evolution of monocots.</title>
        <authorList>
            <person name="Ma L."/>
            <person name="Liu K.W."/>
            <person name="Li Z."/>
            <person name="Hsiao Y.Y."/>
            <person name="Qi Y."/>
            <person name="Fu T."/>
            <person name="Tang G.D."/>
            <person name="Zhang D."/>
            <person name="Sun W.H."/>
            <person name="Liu D.K."/>
            <person name="Li Y."/>
            <person name="Chen G.Z."/>
            <person name="Liu X.D."/>
            <person name="Liao X.Y."/>
            <person name="Jiang Y.T."/>
            <person name="Yu X."/>
            <person name="Hao Y."/>
            <person name="Huang J."/>
            <person name="Zhao X.W."/>
            <person name="Ke S."/>
            <person name="Chen Y.Y."/>
            <person name="Wu W.L."/>
            <person name="Hsu J.L."/>
            <person name="Lin Y.F."/>
            <person name="Huang M.D."/>
            <person name="Li C.Y."/>
            <person name="Huang L."/>
            <person name="Wang Z.W."/>
            <person name="Zhao X."/>
            <person name="Zhong W.Y."/>
            <person name="Peng D.H."/>
            <person name="Ahmad S."/>
            <person name="Lan S."/>
            <person name="Zhang J.S."/>
            <person name="Tsai W.C."/>
            <person name="Van de Peer Y."/>
            <person name="Liu Z.J."/>
        </authorList>
    </citation>
    <scope>NUCLEOTIDE SEQUENCE</scope>
    <source>
        <strain evidence="3">CP</strain>
    </source>
</reference>
<dbReference type="InterPro" id="IPR025558">
    <property type="entry name" value="DUF4283"/>
</dbReference>
<dbReference type="PANTHER" id="PTHR33233:SF17">
    <property type="entry name" value="DUF4283 DOMAIN-CONTAINING PROTEIN"/>
    <property type="match status" value="1"/>
</dbReference>
<dbReference type="EMBL" id="JAUJYO010000011">
    <property type="protein sequence ID" value="KAK1303152.1"/>
    <property type="molecule type" value="Genomic_DNA"/>
</dbReference>
<feature type="domain" description="DUF4283" evidence="2">
    <location>
        <begin position="153"/>
        <end position="233"/>
    </location>
</feature>
<dbReference type="AlphaFoldDB" id="A0AAV9DQK3"/>
<organism evidence="3 4">
    <name type="scientific">Acorus calamus</name>
    <name type="common">Sweet flag</name>
    <dbReference type="NCBI Taxonomy" id="4465"/>
    <lineage>
        <taxon>Eukaryota</taxon>
        <taxon>Viridiplantae</taxon>
        <taxon>Streptophyta</taxon>
        <taxon>Embryophyta</taxon>
        <taxon>Tracheophyta</taxon>
        <taxon>Spermatophyta</taxon>
        <taxon>Magnoliopsida</taxon>
        <taxon>Liliopsida</taxon>
        <taxon>Acoraceae</taxon>
        <taxon>Acorus</taxon>
    </lineage>
</organism>
<feature type="region of interest" description="Disordered" evidence="1">
    <location>
        <begin position="1"/>
        <end position="36"/>
    </location>
</feature>
<proteinExistence type="predicted"/>
<dbReference type="Proteomes" id="UP001180020">
    <property type="component" value="Unassembled WGS sequence"/>
</dbReference>
<reference evidence="3" key="2">
    <citation type="submission" date="2023-06" db="EMBL/GenBank/DDBJ databases">
        <authorList>
            <person name="Ma L."/>
            <person name="Liu K.-W."/>
            <person name="Li Z."/>
            <person name="Hsiao Y.-Y."/>
            <person name="Qi Y."/>
            <person name="Fu T."/>
            <person name="Tang G."/>
            <person name="Zhang D."/>
            <person name="Sun W.-H."/>
            <person name="Liu D.-K."/>
            <person name="Li Y."/>
            <person name="Chen G.-Z."/>
            <person name="Liu X.-D."/>
            <person name="Liao X.-Y."/>
            <person name="Jiang Y.-T."/>
            <person name="Yu X."/>
            <person name="Hao Y."/>
            <person name="Huang J."/>
            <person name="Zhao X.-W."/>
            <person name="Ke S."/>
            <person name="Chen Y.-Y."/>
            <person name="Wu W.-L."/>
            <person name="Hsu J.-L."/>
            <person name="Lin Y.-F."/>
            <person name="Huang M.-D."/>
            <person name="Li C.-Y."/>
            <person name="Huang L."/>
            <person name="Wang Z.-W."/>
            <person name="Zhao X."/>
            <person name="Zhong W.-Y."/>
            <person name="Peng D.-H."/>
            <person name="Ahmad S."/>
            <person name="Lan S."/>
            <person name="Zhang J.-S."/>
            <person name="Tsai W.-C."/>
            <person name="Van De Peer Y."/>
            <person name="Liu Z.-J."/>
        </authorList>
    </citation>
    <scope>NUCLEOTIDE SEQUENCE</scope>
    <source>
        <strain evidence="3">CP</strain>
        <tissue evidence="3">Leaves</tissue>
    </source>
</reference>
<evidence type="ECO:0000259" key="2">
    <source>
        <dbReference type="Pfam" id="PF14111"/>
    </source>
</evidence>
<sequence length="265" mass="28906">MSPSKTGPSSSEPPDPSSSSPPKVSKPPPPRPREGFIDSVLLSLTGNNPSPSMVTSLPAVSTTSDGEALAVGEVSGITVVHPVDTICAVVGAPVQSCTELLSVMVAPSEKGKGPVREGPSKPANKDLEFIEPVLENGELVVPSEDSDLLEMDSHWQYSLVGYVIGKKPFYKPFIDFLYHVWKPKGNLEILIRGGGFFVARFSNQEDMQRVMEGGPWLIGGRPIVLRKWSRGMNMETERLETIPIWISLPQLPLHLWGKRKLSNTR</sequence>
<evidence type="ECO:0000256" key="1">
    <source>
        <dbReference type="SAM" id="MobiDB-lite"/>
    </source>
</evidence>
<evidence type="ECO:0000313" key="4">
    <source>
        <dbReference type="Proteomes" id="UP001180020"/>
    </source>
</evidence>
<keyword evidence="4" id="KW-1185">Reference proteome</keyword>
<gene>
    <name evidence="3" type="ORF">QJS10_CPB11g01231</name>
</gene>
<dbReference type="PANTHER" id="PTHR33233">
    <property type="entry name" value="ENDONUCLEASE/EXONUCLEASE/PHOSPHATASE"/>
    <property type="match status" value="1"/>
</dbReference>